<evidence type="ECO:0000313" key="3">
    <source>
        <dbReference type="EMBL" id="ABG84387.1"/>
    </source>
</evidence>
<feature type="transmembrane region" description="Helical" evidence="1">
    <location>
        <begin position="160"/>
        <end position="180"/>
    </location>
</feature>
<dbReference type="PANTHER" id="PTHR40448:SF1">
    <property type="entry name" value="TWO-COMPONENT SENSOR HISTIDINE KINASE"/>
    <property type="match status" value="1"/>
</dbReference>
<dbReference type="CDD" id="cd16935">
    <property type="entry name" value="HATPase_AgrC-ComD-like"/>
    <property type="match status" value="1"/>
</dbReference>
<feature type="transmembrane region" description="Helical" evidence="1">
    <location>
        <begin position="87"/>
        <end position="107"/>
    </location>
</feature>
<dbReference type="KEGG" id="cpf:CPF_0499"/>
<feature type="transmembrane region" description="Helical" evidence="1">
    <location>
        <begin position="6"/>
        <end position="24"/>
    </location>
</feature>
<keyword evidence="3" id="KW-0418">Kinase</keyword>
<keyword evidence="3" id="KW-0808">Transferase</keyword>
<dbReference type="SUPFAM" id="SSF55874">
    <property type="entry name" value="ATPase domain of HSP90 chaperone/DNA topoisomerase II/histidine kinase"/>
    <property type="match status" value="1"/>
</dbReference>
<keyword evidence="1" id="KW-1133">Transmembrane helix</keyword>
<evidence type="ECO:0000256" key="1">
    <source>
        <dbReference type="SAM" id="Phobius"/>
    </source>
</evidence>
<dbReference type="GO" id="GO:0016301">
    <property type="term" value="F:kinase activity"/>
    <property type="evidence" value="ECO:0007669"/>
    <property type="project" value="UniProtKB-KW"/>
</dbReference>
<dbReference type="Gene3D" id="3.30.565.10">
    <property type="entry name" value="Histidine kinase-like ATPase, C-terminal domain"/>
    <property type="match status" value="1"/>
</dbReference>
<keyword evidence="1" id="KW-0812">Transmembrane</keyword>
<dbReference type="PaxDb" id="195103-CPF_0499"/>
<evidence type="ECO:0000259" key="2">
    <source>
        <dbReference type="Pfam" id="PF14501"/>
    </source>
</evidence>
<dbReference type="InterPro" id="IPR036890">
    <property type="entry name" value="HATPase_C_sf"/>
</dbReference>
<dbReference type="Proteomes" id="UP000001823">
    <property type="component" value="Chromosome"/>
</dbReference>
<dbReference type="STRING" id="195103.CPF_0499"/>
<gene>
    <name evidence="3" type="ordered locus">CPF_0499</name>
</gene>
<organism evidence="3 4">
    <name type="scientific">Clostridium perfringens (strain ATCC 13124 / DSM 756 / JCM 1290 / NCIMB 6125 / NCTC 8237 / Type A)</name>
    <dbReference type="NCBI Taxonomy" id="195103"/>
    <lineage>
        <taxon>Bacteria</taxon>
        <taxon>Bacillati</taxon>
        <taxon>Bacillota</taxon>
        <taxon>Clostridia</taxon>
        <taxon>Eubacteriales</taxon>
        <taxon>Clostridiaceae</taxon>
        <taxon>Clostridium</taxon>
    </lineage>
</organism>
<sequence length="431" mass="50607">MYVRNVIELFYIIYISFIGISSFFYLDKKIDLKKRVFTTIILNFFLLLINYIFYINELSCFFEALIIYIYYVYLYKKNTTSILMSSIYLLNLSLGKYILMFIYSVMIFDLEVLKIMNNIMFLCFIILLILMITVVVFIVNFFKECIINVNDLTIKKQTKLVFAIGIAVLLSEKVFDNIALNAGLVYRVNISTISIAVNLAIIHFITYKRFKEYKANSQINILEKQLDYQKNYYEKVINNYGEARKALHDMNNHMSVIKYFLENKDYKNMDDYIQSLSERIVTNKDNNICSNKVINAICLDKCERCKKEGINIRFDTIINKKLKIDDLDLCIVLGNLIDNAIEACEKINDKEIQKVIQVSARIYLNQIYIKVINSKNNKVEKRNNKFLTSKKDKKNHGIGLENVKEAVHKNHGDIEIKDSKNTFEVSLYMKC</sequence>
<proteinExistence type="predicted"/>
<dbReference type="Pfam" id="PF14501">
    <property type="entry name" value="HATPase_c_5"/>
    <property type="match status" value="1"/>
</dbReference>
<keyword evidence="4" id="KW-1185">Reference proteome</keyword>
<name>A0A0H2YTI6_CLOP1</name>
<dbReference type="InterPro" id="IPR032834">
    <property type="entry name" value="NatK-like_C"/>
</dbReference>
<dbReference type="PANTHER" id="PTHR40448">
    <property type="entry name" value="TWO-COMPONENT SENSOR HISTIDINE KINASE"/>
    <property type="match status" value="1"/>
</dbReference>
<keyword evidence="1" id="KW-0472">Membrane</keyword>
<dbReference type="AlphaFoldDB" id="A0A0H2YTI6"/>
<protein>
    <submittedName>
        <fullName evidence="3">Sensor histidine kinase</fullName>
    </submittedName>
</protein>
<dbReference type="EMBL" id="CP000246">
    <property type="protein sequence ID" value="ABG84387.1"/>
    <property type="molecule type" value="Genomic_DNA"/>
</dbReference>
<dbReference type="HOGENOM" id="CLU_020211_4_0_9"/>
<feature type="transmembrane region" description="Helical" evidence="1">
    <location>
        <begin position="59"/>
        <end position="75"/>
    </location>
</feature>
<dbReference type="eggNOG" id="COG3290">
    <property type="taxonomic scope" value="Bacteria"/>
</dbReference>
<dbReference type="GO" id="GO:0042802">
    <property type="term" value="F:identical protein binding"/>
    <property type="evidence" value="ECO:0007669"/>
    <property type="project" value="TreeGrafter"/>
</dbReference>
<evidence type="ECO:0000313" key="4">
    <source>
        <dbReference type="Proteomes" id="UP000001823"/>
    </source>
</evidence>
<accession>A0A0H2YTI6</accession>
<reference evidence="3 4" key="1">
    <citation type="journal article" date="2006" name="Genome Res.">
        <title>Skewed genomic variability in strains of the toxigenic bacterial pathogen, Clostridium perfringens.</title>
        <authorList>
            <person name="Myers G.S."/>
            <person name="Rasko D.A."/>
            <person name="Cheung J.K."/>
            <person name="Ravel J."/>
            <person name="Seshadri R."/>
            <person name="Deboy R.T."/>
            <person name="Ren Q."/>
            <person name="Varga J."/>
            <person name="Awad M.M."/>
            <person name="Brinkac L.M."/>
            <person name="Daugherty S.C."/>
            <person name="Haft D.H."/>
            <person name="Dodson R.J."/>
            <person name="Madupu R."/>
            <person name="Nelson W.C."/>
            <person name="Rosovitz M.J."/>
            <person name="Sullivan S.A."/>
            <person name="Khouri H."/>
            <person name="Dimitrov G.I."/>
            <person name="Watkins K.L."/>
            <person name="Mulligan S."/>
            <person name="Benton J."/>
            <person name="Radune D."/>
            <person name="Fisher D.J."/>
            <person name="Atkins H.S."/>
            <person name="Hiscox T."/>
            <person name="Jost B.H."/>
            <person name="Billington S.J."/>
            <person name="Songer J.G."/>
            <person name="McClane B.A."/>
            <person name="Titball R.W."/>
            <person name="Rood J.I."/>
            <person name="Melville S.B."/>
            <person name="Paulsen I.T."/>
        </authorList>
    </citation>
    <scope>NUCLEOTIDE SEQUENCE [LARGE SCALE GENOMIC DNA]</scope>
    <source>
        <strain evidence="4">ATCC 13124 / DSM 756 / JCM 1290 / NCIMB 6125 / NCTC 8237 / S 107 / Type A</strain>
    </source>
</reference>
<feature type="transmembrane region" description="Helical" evidence="1">
    <location>
        <begin position="119"/>
        <end position="139"/>
    </location>
</feature>
<feature type="domain" description="Sensor histidine kinase NatK-like C-terminal" evidence="2">
    <location>
        <begin position="327"/>
        <end position="428"/>
    </location>
</feature>
<feature type="transmembrane region" description="Helical" evidence="1">
    <location>
        <begin position="186"/>
        <end position="207"/>
    </location>
</feature>